<dbReference type="Proteomes" id="UP000027265">
    <property type="component" value="Unassembled WGS sequence"/>
</dbReference>
<sequence length="121" mass="13748">MDPSQDLLVLVELAEYEPKGEQHPLGPALGYFDHDLVGLASILRRIQIVICGDYVGIIFVYLVDSYLYDEFCIWAWKEGDLLMCLQLGRKARIQSFTFLNETQVLLANIFADGDGWKSMIS</sequence>
<keyword evidence="2" id="KW-1185">Reference proteome</keyword>
<evidence type="ECO:0000313" key="1">
    <source>
        <dbReference type="EMBL" id="KDQ56147.1"/>
    </source>
</evidence>
<reference evidence="2" key="1">
    <citation type="journal article" date="2014" name="Proc. Natl. Acad. Sci. U.S.A.">
        <title>Extensive sampling of basidiomycete genomes demonstrates inadequacy of the white-rot/brown-rot paradigm for wood decay fungi.</title>
        <authorList>
            <person name="Riley R."/>
            <person name="Salamov A.A."/>
            <person name="Brown D.W."/>
            <person name="Nagy L.G."/>
            <person name="Floudas D."/>
            <person name="Held B.W."/>
            <person name="Levasseur A."/>
            <person name="Lombard V."/>
            <person name="Morin E."/>
            <person name="Otillar R."/>
            <person name="Lindquist E.A."/>
            <person name="Sun H."/>
            <person name="LaButti K.M."/>
            <person name="Schmutz J."/>
            <person name="Jabbour D."/>
            <person name="Luo H."/>
            <person name="Baker S.E."/>
            <person name="Pisabarro A.G."/>
            <person name="Walton J.D."/>
            <person name="Blanchette R.A."/>
            <person name="Henrissat B."/>
            <person name="Martin F."/>
            <person name="Cullen D."/>
            <person name="Hibbett D.S."/>
            <person name="Grigoriev I.V."/>
        </authorList>
    </citation>
    <scope>NUCLEOTIDE SEQUENCE [LARGE SCALE GENOMIC DNA]</scope>
    <source>
        <strain evidence="2">MUCL 33604</strain>
    </source>
</reference>
<dbReference type="OrthoDB" id="2745718at2759"/>
<dbReference type="HOGENOM" id="CLU_2038412_0_0_1"/>
<name>A0A067PXZ2_9AGAM</name>
<proteinExistence type="predicted"/>
<dbReference type="EMBL" id="KL197723">
    <property type="protein sequence ID" value="KDQ56147.1"/>
    <property type="molecule type" value="Genomic_DNA"/>
</dbReference>
<accession>A0A067PXZ2</accession>
<organism evidence="1 2">
    <name type="scientific">Jaapia argillacea MUCL 33604</name>
    <dbReference type="NCBI Taxonomy" id="933084"/>
    <lineage>
        <taxon>Eukaryota</taxon>
        <taxon>Fungi</taxon>
        <taxon>Dikarya</taxon>
        <taxon>Basidiomycota</taxon>
        <taxon>Agaricomycotina</taxon>
        <taxon>Agaricomycetes</taxon>
        <taxon>Agaricomycetidae</taxon>
        <taxon>Jaapiales</taxon>
        <taxon>Jaapiaceae</taxon>
        <taxon>Jaapia</taxon>
    </lineage>
</organism>
<dbReference type="AlphaFoldDB" id="A0A067PXZ2"/>
<protein>
    <submittedName>
        <fullName evidence="1">Uncharacterized protein</fullName>
    </submittedName>
</protein>
<gene>
    <name evidence="1" type="ORF">JAAARDRAFT_195349</name>
</gene>
<dbReference type="InParanoid" id="A0A067PXZ2"/>
<evidence type="ECO:0000313" key="2">
    <source>
        <dbReference type="Proteomes" id="UP000027265"/>
    </source>
</evidence>